<keyword evidence="1" id="KW-0732">Signal</keyword>
<feature type="signal peptide" evidence="1">
    <location>
        <begin position="1"/>
        <end position="31"/>
    </location>
</feature>
<dbReference type="RefSeq" id="WP_114562501.1">
    <property type="nucleotide sequence ID" value="NZ_CP031124.1"/>
</dbReference>
<dbReference type="AlphaFoldDB" id="A0A345DAA1"/>
<dbReference type="EMBL" id="CP031124">
    <property type="protein sequence ID" value="AXF85289.1"/>
    <property type="molecule type" value="Genomic_DNA"/>
</dbReference>
<evidence type="ECO:0008006" key="4">
    <source>
        <dbReference type="Google" id="ProtNLM"/>
    </source>
</evidence>
<evidence type="ECO:0000256" key="1">
    <source>
        <dbReference type="SAM" id="SignalP"/>
    </source>
</evidence>
<reference evidence="3" key="1">
    <citation type="submission" date="2018-07" db="EMBL/GenBank/DDBJ databases">
        <authorList>
            <person name="Kim H."/>
        </authorList>
    </citation>
    <scope>NUCLEOTIDE SEQUENCE [LARGE SCALE GENOMIC DNA]</scope>
    <source>
        <strain evidence="3">F02</strain>
    </source>
</reference>
<organism evidence="2 3">
    <name type="scientific">Ephemeroptericola cinctiostellae</name>
    <dbReference type="NCBI Taxonomy" id="2268024"/>
    <lineage>
        <taxon>Bacteria</taxon>
        <taxon>Pseudomonadati</taxon>
        <taxon>Pseudomonadota</taxon>
        <taxon>Betaproteobacteria</taxon>
        <taxon>Burkholderiales</taxon>
        <taxon>Burkholderiaceae</taxon>
        <taxon>Ephemeroptericola</taxon>
    </lineage>
</organism>
<evidence type="ECO:0000313" key="3">
    <source>
        <dbReference type="Proteomes" id="UP000252182"/>
    </source>
</evidence>
<evidence type="ECO:0000313" key="2">
    <source>
        <dbReference type="EMBL" id="AXF85289.1"/>
    </source>
</evidence>
<feature type="chain" id="PRO_5016740359" description="Beta-barrel assembly-enhancing protease" evidence="1">
    <location>
        <begin position="32"/>
        <end position="452"/>
    </location>
</feature>
<name>A0A345DAA1_9BURK</name>
<dbReference type="InterPro" id="IPR011990">
    <property type="entry name" value="TPR-like_helical_dom_sf"/>
</dbReference>
<dbReference type="KEGG" id="hyf:DTO96_101019"/>
<sequence>MLKNNSCSFSRRWSGLVLFVVGFGCTGAAQAKRVNPNALPNQQVQYVLTDPVSDLPLANTPYVLMTPHGNKEVPIKPMLTDDKGRTREVKEAQKYDLTDPAAPVVLVQAEGNGSQLLLLNLNDANRDPTEADAGEVVPSHVPKAAPYMIWNKDSNQALCGRANAQGFTQAYFVPANGVWNEGNYILHLKNGASCADARVAMAELNDDMDSDAFERGHAYAREHFVLTNKQADGFVYEHASDLIRNPSADIEHGANKRALERAIDLAKGKRDAAQLNMLGYGLGFERHAYKRSLPLLTEALNIEPNDCYYLNSKGYVLMRQGDLKASRELLQASDVACQAARIHGGTEVRDQDPAYPIAVNYAHLAENYGLSGDVYMANEFLNRALKEGAVRAKDEIFEVLKNLGEKKMVSDANLQLFALYLSYVEKTEAKNKTAVEGATKKNGKAVVKPKGQ</sequence>
<dbReference type="Proteomes" id="UP000252182">
    <property type="component" value="Chromosome"/>
</dbReference>
<proteinExistence type="predicted"/>
<keyword evidence="3" id="KW-1185">Reference proteome</keyword>
<accession>A0A345DAA1</accession>
<dbReference type="PROSITE" id="PS51257">
    <property type="entry name" value="PROKAR_LIPOPROTEIN"/>
    <property type="match status" value="1"/>
</dbReference>
<gene>
    <name evidence="2" type="ORF">DTO96_101019</name>
</gene>
<dbReference type="Gene3D" id="1.25.40.10">
    <property type="entry name" value="Tetratricopeptide repeat domain"/>
    <property type="match status" value="1"/>
</dbReference>
<protein>
    <recommendedName>
        <fullName evidence="4">Beta-barrel assembly-enhancing protease</fullName>
    </recommendedName>
</protein>
<dbReference type="OrthoDB" id="9766710at2"/>